<accession>A0A0E9Q7X4</accession>
<name>A0A0E9Q7X4_ANGAN</name>
<reference evidence="1" key="2">
    <citation type="journal article" date="2015" name="Fish Shellfish Immunol.">
        <title>Early steps in the European eel (Anguilla anguilla)-Vibrio vulnificus interaction in the gills: Role of the RtxA13 toxin.</title>
        <authorList>
            <person name="Callol A."/>
            <person name="Pajuelo D."/>
            <person name="Ebbesson L."/>
            <person name="Teles M."/>
            <person name="MacKenzie S."/>
            <person name="Amaro C."/>
        </authorList>
    </citation>
    <scope>NUCLEOTIDE SEQUENCE</scope>
</reference>
<sequence length="15" mass="1816">MFQKLGHKDFHLNSN</sequence>
<reference evidence="1" key="1">
    <citation type="submission" date="2014-11" db="EMBL/GenBank/DDBJ databases">
        <authorList>
            <person name="Amaro Gonzalez C."/>
        </authorList>
    </citation>
    <scope>NUCLEOTIDE SEQUENCE</scope>
</reference>
<organism evidence="1">
    <name type="scientific">Anguilla anguilla</name>
    <name type="common">European freshwater eel</name>
    <name type="synonym">Muraena anguilla</name>
    <dbReference type="NCBI Taxonomy" id="7936"/>
    <lineage>
        <taxon>Eukaryota</taxon>
        <taxon>Metazoa</taxon>
        <taxon>Chordata</taxon>
        <taxon>Craniata</taxon>
        <taxon>Vertebrata</taxon>
        <taxon>Euteleostomi</taxon>
        <taxon>Actinopterygii</taxon>
        <taxon>Neopterygii</taxon>
        <taxon>Teleostei</taxon>
        <taxon>Anguilliformes</taxon>
        <taxon>Anguillidae</taxon>
        <taxon>Anguilla</taxon>
    </lineage>
</organism>
<protein>
    <submittedName>
        <fullName evidence="1">Uncharacterized protein</fullName>
    </submittedName>
</protein>
<evidence type="ECO:0000313" key="1">
    <source>
        <dbReference type="EMBL" id="JAH12976.1"/>
    </source>
</evidence>
<dbReference type="EMBL" id="GBXM01095601">
    <property type="protein sequence ID" value="JAH12976.1"/>
    <property type="molecule type" value="Transcribed_RNA"/>
</dbReference>
<proteinExistence type="predicted"/>